<protein>
    <recommendedName>
        <fullName evidence="11">HhH-GPD domain-containing protein</fullName>
    </recommendedName>
</protein>
<feature type="region of interest" description="Disordered" evidence="10">
    <location>
        <begin position="940"/>
        <end position="985"/>
    </location>
</feature>
<feature type="region of interest" description="Disordered" evidence="10">
    <location>
        <begin position="861"/>
        <end position="898"/>
    </location>
</feature>
<dbReference type="InterPro" id="IPR028924">
    <property type="entry name" value="Perm-CXXC"/>
</dbReference>
<feature type="region of interest" description="Disordered" evidence="10">
    <location>
        <begin position="700"/>
        <end position="726"/>
    </location>
</feature>
<dbReference type="InterPro" id="IPR044811">
    <property type="entry name" value="DME/ROS1"/>
</dbReference>
<keyword evidence="13" id="KW-1185">Reference proteome</keyword>
<feature type="compositionally biased region" description="Polar residues" evidence="10">
    <location>
        <begin position="865"/>
        <end position="890"/>
    </location>
</feature>
<evidence type="ECO:0000256" key="9">
    <source>
        <dbReference type="ARBA" id="ARBA00023242"/>
    </source>
</evidence>
<dbReference type="GO" id="GO:0005634">
    <property type="term" value="C:nucleus"/>
    <property type="evidence" value="ECO:0007669"/>
    <property type="project" value="UniProtKB-SubCell"/>
</dbReference>
<dbReference type="GO" id="GO:0141166">
    <property type="term" value="P:chromosomal 5-methylcytosine DNA demethylation pathway"/>
    <property type="evidence" value="ECO:0007669"/>
    <property type="project" value="InterPro"/>
</dbReference>
<evidence type="ECO:0000256" key="6">
    <source>
        <dbReference type="ARBA" id="ARBA00023004"/>
    </source>
</evidence>
<dbReference type="InterPro" id="IPR023170">
    <property type="entry name" value="HhH_base_excis_C"/>
</dbReference>
<feature type="region of interest" description="Disordered" evidence="10">
    <location>
        <begin position="17"/>
        <end position="72"/>
    </location>
</feature>
<feature type="compositionally biased region" description="Basic residues" evidence="10">
    <location>
        <begin position="333"/>
        <end position="350"/>
    </location>
</feature>
<evidence type="ECO:0000256" key="3">
    <source>
        <dbReference type="ARBA" id="ARBA00005646"/>
    </source>
</evidence>
<comment type="caution">
    <text evidence="12">The sequence shown here is derived from an EMBL/GenBank/DDBJ whole genome shotgun (WGS) entry which is preliminary data.</text>
</comment>
<comment type="similarity">
    <text evidence="3">Belongs to the DNA glycosylase family. DEMETER subfamily.</text>
</comment>
<dbReference type="GO" id="GO:0006284">
    <property type="term" value="P:base-excision repair"/>
    <property type="evidence" value="ECO:0007669"/>
    <property type="project" value="InterPro"/>
</dbReference>
<dbReference type="Proteomes" id="UP001054252">
    <property type="component" value="Unassembled WGS sequence"/>
</dbReference>
<keyword evidence="5" id="KW-0479">Metal-binding</keyword>
<dbReference type="FunFam" id="1.10.1670.10:FF:000004">
    <property type="entry name" value="DNA glycosylase/AP lyase ROS1"/>
    <property type="match status" value="1"/>
</dbReference>
<evidence type="ECO:0000256" key="4">
    <source>
        <dbReference type="ARBA" id="ARBA00022485"/>
    </source>
</evidence>
<evidence type="ECO:0000256" key="2">
    <source>
        <dbReference type="ARBA" id="ARBA00004123"/>
    </source>
</evidence>
<organism evidence="12 13">
    <name type="scientific">Rubroshorea leprosula</name>
    <dbReference type="NCBI Taxonomy" id="152421"/>
    <lineage>
        <taxon>Eukaryota</taxon>
        <taxon>Viridiplantae</taxon>
        <taxon>Streptophyta</taxon>
        <taxon>Embryophyta</taxon>
        <taxon>Tracheophyta</taxon>
        <taxon>Spermatophyta</taxon>
        <taxon>Magnoliopsida</taxon>
        <taxon>eudicotyledons</taxon>
        <taxon>Gunneridae</taxon>
        <taxon>Pentapetalae</taxon>
        <taxon>rosids</taxon>
        <taxon>malvids</taxon>
        <taxon>Malvales</taxon>
        <taxon>Dipterocarpaceae</taxon>
        <taxon>Rubroshorea</taxon>
    </lineage>
</organism>
<keyword evidence="9" id="KW-0539">Nucleus</keyword>
<evidence type="ECO:0000256" key="10">
    <source>
        <dbReference type="SAM" id="MobiDB-lite"/>
    </source>
</evidence>
<feature type="region of interest" description="Disordered" evidence="10">
    <location>
        <begin position="266"/>
        <end position="371"/>
    </location>
</feature>
<keyword evidence="8" id="KW-0238">DNA-binding</keyword>
<keyword evidence="6" id="KW-0408">Iron</keyword>
<accession>A0AAV5LCM2</accession>
<comment type="cofactor">
    <cofactor evidence="1">
        <name>[4Fe-4S] cluster</name>
        <dbReference type="ChEBI" id="CHEBI:49883"/>
    </cofactor>
</comment>
<dbReference type="InterPro" id="IPR003265">
    <property type="entry name" value="HhH-GPD_domain"/>
</dbReference>
<dbReference type="InterPro" id="IPR003651">
    <property type="entry name" value="Endonuclease3_FeS-loop_motif"/>
</dbReference>
<feature type="compositionally biased region" description="Basic residues" evidence="10">
    <location>
        <begin position="706"/>
        <end position="722"/>
    </location>
</feature>
<evidence type="ECO:0000259" key="11">
    <source>
        <dbReference type="SMART" id="SM00478"/>
    </source>
</evidence>
<feature type="compositionally biased region" description="Basic residues" evidence="10">
    <location>
        <begin position="302"/>
        <end position="315"/>
    </location>
</feature>
<gene>
    <name evidence="12" type="ORF">SLEP1_g43200</name>
</gene>
<feature type="compositionally biased region" description="Basic and acidic residues" evidence="10">
    <location>
        <begin position="351"/>
        <end position="366"/>
    </location>
</feature>
<dbReference type="InterPro" id="IPR011257">
    <property type="entry name" value="DNA_glycosylase"/>
</dbReference>
<dbReference type="InterPro" id="IPR028925">
    <property type="entry name" value="RRM_DME"/>
</dbReference>
<dbReference type="GO" id="GO:0003906">
    <property type="term" value="F:DNA-(apurinic or apyrimidinic site) endonuclease activity"/>
    <property type="evidence" value="ECO:0007669"/>
    <property type="project" value="UniProtKB-ARBA"/>
</dbReference>
<dbReference type="Pfam" id="PF15628">
    <property type="entry name" value="RRM_DME"/>
    <property type="match status" value="1"/>
</dbReference>
<dbReference type="GO" id="GO:0019104">
    <property type="term" value="F:DNA N-glycosylase activity"/>
    <property type="evidence" value="ECO:0007669"/>
    <property type="project" value="InterPro"/>
</dbReference>
<dbReference type="Pfam" id="PF15629">
    <property type="entry name" value="Perm-CXXC"/>
    <property type="match status" value="1"/>
</dbReference>
<evidence type="ECO:0000256" key="5">
    <source>
        <dbReference type="ARBA" id="ARBA00022723"/>
    </source>
</evidence>
<evidence type="ECO:0000256" key="8">
    <source>
        <dbReference type="ARBA" id="ARBA00023125"/>
    </source>
</evidence>
<dbReference type="Gene3D" id="1.10.1670.10">
    <property type="entry name" value="Helix-hairpin-Helix base-excision DNA repair enzymes (C-terminal)"/>
    <property type="match status" value="1"/>
</dbReference>
<proteinExistence type="inferred from homology"/>
<evidence type="ECO:0000313" key="13">
    <source>
        <dbReference type="Proteomes" id="UP001054252"/>
    </source>
</evidence>
<keyword evidence="4" id="KW-0004">4Fe-4S</keyword>
<sequence>MSVSQVYIRRVKLTQMDKGMEEEGEDEAGKCWMPGTPKKQSPVKLQNVYLKRQSREHTNSETKANSSDGKSCVFDPSVSKEHAEKGVSLSPASMNFSDEKSCVLDRCVVAMVGKDGTPQSPMNTSDEKGFLFNPCTATIGKEEEKIGPGESTGMIDLNKSIWGLHDDADSAYMDSGEQEMVLHPDQKSLHSFDLPKDTNNSVELCCAPIPDSRDTWKASMTHNVLGGECFVLSANQFCPRKQNLSPLEHVISGPDELSTETVVCAGDSNNVLPSGETVTPADLDDRQTLKEGSTPRASQDKKTRKKPKRKRHRPKVVVDVGPKKNTINPKLATPKKAKEKKPPQRRKNVRKTKDTKDKRSHPENLKSEGTNSRLVDTYDYTCHENITIISVQGSTVPVVQPNDLPSSNSLQLAEAEQLETLTARASGSGKLAAKTSKKRSRRRRKLNLFSNLWPSTARRIGKKRKVIVYGWRSVNGVRSNSRRSKRKPSLKFTPLGLTQAELANLYQWENWSELTQQLEVTNLYQLENWNRSPVASPECNHLEQSIFNSKLYSFENPPMSIPPCNDCPRKEFVFEKLSSPEKPTELDWVAYLNTASNLMIPDAYGLSSLCNSATGDWFQFQRPGTQEVSSGILDLPVVLATPCETESQRFWATHGMIPCQERIPYQFSFARSAQEVLYEDDLKLVIQKLQSLRVSDKVDKLSKQNKNARQKKNKNAHGKKNFKAVPHPDQGAHGAVVLFKHGEVVPYLKPNKKKIWPKVVLDSETLRLWKWLMITDGTKTEEDYMDEEMDEEKKKYWKAEREKFHRWVEVFIARLHLVLGNRAFHKWNGSVTDSVGGVFLTQNVSDHLSSSAFMSLRSRFPPKSKASNENTEITSSLESVGSNSDGSQYFVSEPEPERRRNLGNFADASLVGMVEEPSLIQIEDITSNSSPCHQEELMSSSQTIPNHEPGVTESQNTKPQQNYDTMTQSKKRKRVGTTKVKEQDFSGKEWNAEKISTAKGKNKGVKENKVNSTDWDALRRMYSTSEPRSKDQMDSVDWEAVRQADIHQIADAIRDRGQQIIIAGRIKDFLNRLVELHGTTDLEWLRNVPPDKAKEYLLEIRGLGLKSVECVRLLTLQNVAFPVDTNVGRIAVRLGWVPLQPLPEELQIHLLEEYPVMDSIQKYLWPRLCTLDQETLYELHYQLITFGKVFCTKRNPNCNACPMRGDCRHFASAFASARLALPGPSDKRMVSSAVHTVHKKNPISVPELPESGYKAKNLEPIIEEPIIEELPSHVLEAQESEEPEIEYDSEGIPIIKLSAETFRTNIQDFMDKKFQDGIGQRALVALNPIAASIPARKLKDVSRLRSEHQVYELPPGHPLLEGFERDPDDRYNYHLAIWRPGETADSTDPPQKTCDSEGSDLCNDQRCFSCNNIREQNSNVVRATFLIPYRTALKGSFPLNGTYFQTNEVFADHQTSIEPIYVSRDLIYNLKRRTAYFGTSAAAILRGVDTKGIQQCFWKGIICVRGFDRKTGAPRRLVNRLHCSEHKLGKKGKVKLSDE</sequence>
<dbReference type="GO" id="GO:0035514">
    <property type="term" value="F:DNA demethylase activity"/>
    <property type="evidence" value="ECO:0007669"/>
    <property type="project" value="InterPro"/>
</dbReference>
<evidence type="ECO:0000256" key="1">
    <source>
        <dbReference type="ARBA" id="ARBA00001966"/>
    </source>
</evidence>
<dbReference type="GO" id="GO:0046872">
    <property type="term" value="F:metal ion binding"/>
    <property type="evidence" value="ECO:0007669"/>
    <property type="project" value="UniProtKB-KW"/>
</dbReference>
<dbReference type="SMART" id="SM00525">
    <property type="entry name" value="FES"/>
    <property type="match status" value="1"/>
</dbReference>
<dbReference type="GO" id="GO:0051539">
    <property type="term" value="F:4 iron, 4 sulfur cluster binding"/>
    <property type="evidence" value="ECO:0007669"/>
    <property type="project" value="UniProtKB-KW"/>
</dbReference>
<dbReference type="SMART" id="SM00478">
    <property type="entry name" value="ENDO3c"/>
    <property type="match status" value="1"/>
</dbReference>
<dbReference type="SUPFAM" id="SSF48150">
    <property type="entry name" value="DNA-glycosylase"/>
    <property type="match status" value="1"/>
</dbReference>
<dbReference type="EMBL" id="BPVZ01000108">
    <property type="protein sequence ID" value="GKV34859.1"/>
    <property type="molecule type" value="Genomic_DNA"/>
</dbReference>
<dbReference type="PANTHER" id="PTHR46213">
    <property type="entry name" value="TRANSCRIPTIONAL ACTIVATOR DEMETER"/>
    <property type="match status" value="1"/>
</dbReference>
<reference evidence="12 13" key="1">
    <citation type="journal article" date="2021" name="Commun. Biol.">
        <title>The genome of Shorea leprosula (Dipterocarpaceae) highlights the ecological relevance of drought in aseasonal tropical rainforests.</title>
        <authorList>
            <person name="Ng K.K.S."/>
            <person name="Kobayashi M.J."/>
            <person name="Fawcett J.A."/>
            <person name="Hatakeyama M."/>
            <person name="Paape T."/>
            <person name="Ng C.H."/>
            <person name="Ang C.C."/>
            <person name="Tnah L.H."/>
            <person name="Lee C.T."/>
            <person name="Nishiyama T."/>
            <person name="Sese J."/>
            <person name="O'Brien M.J."/>
            <person name="Copetti D."/>
            <person name="Mohd Noor M.I."/>
            <person name="Ong R.C."/>
            <person name="Putra M."/>
            <person name="Sireger I.Z."/>
            <person name="Indrioko S."/>
            <person name="Kosugi Y."/>
            <person name="Izuno A."/>
            <person name="Isagi Y."/>
            <person name="Lee S.L."/>
            <person name="Shimizu K.K."/>
        </authorList>
    </citation>
    <scope>NUCLEOTIDE SEQUENCE [LARGE SCALE GENOMIC DNA]</scope>
    <source>
        <strain evidence="12">214</strain>
    </source>
</reference>
<evidence type="ECO:0000256" key="7">
    <source>
        <dbReference type="ARBA" id="ARBA00023014"/>
    </source>
</evidence>
<dbReference type="PANTHER" id="PTHR46213:SF13">
    <property type="entry name" value="DEMETER-LIKE PROTEIN 2-RELATED"/>
    <property type="match status" value="1"/>
</dbReference>
<comment type="subcellular location">
    <subcellularLocation>
        <location evidence="2">Nucleus</location>
    </subcellularLocation>
</comment>
<evidence type="ECO:0000313" key="12">
    <source>
        <dbReference type="EMBL" id="GKV34859.1"/>
    </source>
</evidence>
<keyword evidence="7" id="KW-0411">Iron-sulfur</keyword>
<name>A0AAV5LCM2_9ROSI</name>
<feature type="domain" description="HhH-GPD" evidence="11">
    <location>
        <begin position="1017"/>
        <end position="1189"/>
    </location>
</feature>
<feature type="compositionally biased region" description="Polar residues" evidence="10">
    <location>
        <begin position="952"/>
        <end position="968"/>
    </location>
</feature>
<dbReference type="GO" id="GO:0003677">
    <property type="term" value="F:DNA binding"/>
    <property type="evidence" value="ECO:0007669"/>
    <property type="project" value="UniProtKB-KW"/>
</dbReference>